<dbReference type="EMBL" id="BMKM01000010">
    <property type="protein sequence ID" value="GGE30728.1"/>
    <property type="molecule type" value="Genomic_DNA"/>
</dbReference>
<comment type="caution">
    <text evidence="2">The sequence shown here is derived from an EMBL/GenBank/DDBJ whole genome shotgun (WGS) entry which is preliminary data.</text>
</comment>
<dbReference type="Proteomes" id="UP000614460">
    <property type="component" value="Unassembled WGS sequence"/>
</dbReference>
<dbReference type="Gene3D" id="2.40.160.130">
    <property type="entry name" value="Capsule assembly protein Wzi"/>
    <property type="match status" value="1"/>
</dbReference>
<proteinExistence type="predicted"/>
<evidence type="ECO:0008006" key="4">
    <source>
        <dbReference type="Google" id="ProtNLM"/>
    </source>
</evidence>
<reference evidence="2" key="1">
    <citation type="journal article" date="2014" name="Int. J. Syst. Evol. Microbiol.">
        <title>Complete genome sequence of Corynebacterium casei LMG S-19264T (=DSM 44701T), isolated from a smear-ripened cheese.</title>
        <authorList>
            <consortium name="US DOE Joint Genome Institute (JGI-PGF)"/>
            <person name="Walter F."/>
            <person name="Albersmeier A."/>
            <person name="Kalinowski J."/>
            <person name="Ruckert C."/>
        </authorList>
    </citation>
    <scope>NUCLEOTIDE SEQUENCE</scope>
    <source>
        <strain evidence="2">CGMCC 1.15966</strain>
    </source>
</reference>
<keyword evidence="3" id="KW-1185">Reference proteome</keyword>
<organism evidence="2 3">
    <name type="scientific">Sphingobacterium cellulitidis</name>
    <dbReference type="NCBI Taxonomy" id="1768011"/>
    <lineage>
        <taxon>Bacteria</taxon>
        <taxon>Pseudomonadati</taxon>
        <taxon>Bacteroidota</taxon>
        <taxon>Sphingobacteriia</taxon>
        <taxon>Sphingobacteriales</taxon>
        <taxon>Sphingobacteriaceae</taxon>
        <taxon>Sphingobacterium</taxon>
    </lineage>
</organism>
<evidence type="ECO:0000313" key="2">
    <source>
        <dbReference type="EMBL" id="GGE30728.1"/>
    </source>
</evidence>
<reference evidence="2" key="2">
    <citation type="submission" date="2020-09" db="EMBL/GenBank/DDBJ databases">
        <authorList>
            <person name="Sun Q."/>
            <person name="Zhou Y."/>
        </authorList>
    </citation>
    <scope>NUCLEOTIDE SEQUENCE</scope>
    <source>
        <strain evidence="2">CGMCC 1.15966</strain>
    </source>
</reference>
<sequence>MKQTLSYAIVGLLSLSTFGTLQAQVKNQPYSYQHYQKYDEELYSPNTRYHTSSKPYLFKGRLLEKMDSIQSLNSVDSDNWFMRKIFNEHLVQVEKEDHTFYLDVLPDFVIGTEMLDKDKRTTWLNTRGVQAGVTIKDKFTFYGNFFENQGVFPRYIDDYIKESRVVPGQAMSKRPLNKTKDWMYATANFTYDFSDYFQATLAYDKNFIGDGYRSVLLSDFSSNMAHLKLTGKVGNVQYTSIWAYMTDPNNPRVDSLNSGGRYGDGIKWGAFQYLDWNVTNRLSLGFFQSVIWANRNQAGHRGFDFNYLNPVLFLRPVENNNISSPDKMFLGLNAKYKVLDNLTAYGQFLLGEFTAKEFFSNNGYKHNKWGVQLGAKAFNIFGVRNLNILGEYNAVRPYTYQHFVSISNYSNRGEPLAHPRGANFRELVGIANYSWNRLDFSVQGLYSRYGTDPIGKFGVPINYGGDIFQSYNTAPNTYGNKIGQGVQNDLFYADLRAAYVLNPKYNLRFEVGYTQRYNRIEDEPTQKSGVITVGLRSSFRNLYGDF</sequence>
<evidence type="ECO:0000313" key="3">
    <source>
        <dbReference type="Proteomes" id="UP000614460"/>
    </source>
</evidence>
<evidence type="ECO:0000256" key="1">
    <source>
        <dbReference type="SAM" id="SignalP"/>
    </source>
</evidence>
<dbReference type="InterPro" id="IPR038636">
    <property type="entry name" value="Wzi_sf"/>
</dbReference>
<dbReference type="AlphaFoldDB" id="A0A8H9KX26"/>
<protein>
    <recommendedName>
        <fullName evidence="4">Gliding motility protein RemB</fullName>
    </recommendedName>
</protein>
<feature type="signal peptide" evidence="1">
    <location>
        <begin position="1"/>
        <end position="23"/>
    </location>
</feature>
<feature type="chain" id="PRO_5034837055" description="Gliding motility protein RemB" evidence="1">
    <location>
        <begin position="24"/>
        <end position="546"/>
    </location>
</feature>
<name>A0A8H9KX26_9SPHI</name>
<dbReference type="RefSeq" id="WP_094256069.1">
    <property type="nucleotide sequence ID" value="NZ_BMKM01000010.1"/>
</dbReference>
<gene>
    <name evidence="2" type="ORF">GCM10011516_30640</name>
</gene>
<keyword evidence="1" id="KW-0732">Signal</keyword>
<accession>A0A8H9KX26</accession>